<dbReference type="EMBL" id="AXZG01000055">
    <property type="protein sequence ID" value="ERT65230.1"/>
    <property type="molecule type" value="Genomic_DNA"/>
</dbReference>
<accession>U7V0Y5</accession>
<gene>
    <name evidence="1" type="ORF">HMPREF0742_02075</name>
</gene>
<sequence>MSYPQAFYAISCFKMWFKTLIVKKCDVFMSGPLQAPHASIKSFGQTMYLPETFKACLSQQMLRAFECP</sequence>
<reference evidence="1 2" key="1">
    <citation type="submission" date="2013-08" db="EMBL/GenBank/DDBJ databases">
        <authorList>
            <person name="Weinstock G."/>
            <person name="Sodergren E."/>
            <person name="Wylie T."/>
            <person name="Fulton L."/>
            <person name="Fulton R."/>
            <person name="Fronick C."/>
            <person name="O'Laughlin M."/>
            <person name="Godfrey J."/>
            <person name="Miner T."/>
            <person name="Herter B."/>
            <person name="Appelbaum E."/>
            <person name="Cordes M."/>
            <person name="Lek S."/>
            <person name="Wollam A."/>
            <person name="Pepin K.H."/>
            <person name="Palsikar V.B."/>
            <person name="Mitreva M."/>
            <person name="Wilson R.K."/>
        </authorList>
    </citation>
    <scope>NUCLEOTIDE SEQUENCE [LARGE SCALE GENOMIC DNA]</scope>
    <source>
        <strain evidence="1 2">F0184</strain>
    </source>
</reference>
<organism evidence="1 2">
    <name type="scientific">Rothia aeria F0184</name>
    <dbReference type="NCBI Taxonomy" id="888019"/>
    <lineage>
        <taxon>Bacteria</taxon>
        <taxon>Bacillati</taxon>
        <taxon>Actinomycetota</taxon>
        <taxon>Actinomycetes</taxon>
        <taxon>Micrococcales</taxon>
        <taxon>Micrococcaceae</taxon>
        <taxon>Rothia</taxon>
    </lineage>
</organism>
<evidence type="ECO:0000313" key="1">
    <source>
        <dbReference type="EMBL" id="ERT65230.1"/>
    </source>
</evidence>
<dbReference type="PATRIC" id="fig|888019.4.peg.1751"/>
<comment type="caution">
    <text evidence="1">The sequence shown here is derived from an EMBL/GenBank/DDBJ whole genome shotgun (WGS) entry which is preliminary data.</text>
</comment>
<protein>
    <submittedName>
        <fullName evidence="1">Uncharacterized protein</fullName>
    </submittedName>
</protein>
<proteinExistence type="predicted"/>
<dbReference type="HOGENOM" id="CLU_2791378_0_0_11"/>
<evidence type="ECO:0000313" key="2">
    <source>
        <dbReference type="Proteomes" id="UP000017174"/>
    </source>
</evidence>
<dbReference type="AlphaFoldDB" id="U7V0Y5"/>
<dbReference type="Proteomes" id="UP000017174">
    <property type="component" value="Unassembled WGS sequence"/>
</dbReference>
<name>U7V0Y5_9MICC</name>